<dbReference type="Pfam" id="PF02449">
    <property type="entry name" value="Glyco_hydro_42"/>
    <property type="match status" value="1"/>
</dbReference>
<dbReference type="SUPFAM" id="SSF51445">
    <property type="entry name" value="(Trans)glycosidases"/>
    <property type="match status" value="1"/>
</dbReference>
<dbReference type="InterPro" id="IPR017853">
    <property type="entry name" value="GH"/>
</dbReference>
<keyword evidence="1" id="KW-0378">Hydrolase</keyword>
<evidence type="ECO:0000256" key="2">
    <source>
        <dbReference type="ARBA" id="ARBA00023295"/>
    </source>
</evidence>
<evidence type="ECO:0000313" key="7">
    <source>
        <dbReference type="Proteomes" id="UP001356704"/>
    </source>
</evidence>
<dbReference type="Gene3D" id="3.20.20.80">
    <property type="entry name" value="Glycosidases"/>
    <property type="match status" value="1"/>
</dbReference>
<feature type="chain" id="PRO_5047535278" evidence="3">
    <location>
        <begin position="21"/>
        <end position="537"/>
    </location>
</feature>
<evidence type="ECO:0000256" key="1">
    <source>
        <dbReference type="ARBA" id="ARBA00022801"/>
    </source>
</evidence>
<dbReference type="Proteomes" id="UP001356704">
    <property type="component" value="Unassembled WGS sequence"/>
</dbReference>
<feature type="signal peptide" evidence="3">
    <location>
        <begin position="1"/>
        <end position="20"/>
    </location>
</feature>
<proteinExistence type="predicted"/>
<dbReference type="EMBL" id="JAZHOU010000004">
    <property type="protein sequence ID" value="MEF3079847.1"/>
    <property type="molecule type" value="Genomic_DNA"/>
</dbReference>
<keyword evidence="3" id="KW-0732">Signal</keyword>
<dbReference type="InterPro" id="IPR040719">
    <property type="entry name" value="DUF5597"/>
</dbReference>
<dbReference type="Gene3D" id="2.60.220.20">
    <property type="entry name" value="putative beta-Galactosidase from caulobacter crescentus"/>
    <property type="match status" value="1"/>
</dbReference>
<evidence type="ECO:0000313" key="6">
    <source>
        <dbReference type="EMBL" id="MEF3079847.1"/>
    </source>
</evidence>
<name>A0ABU7W7A4_9FLAO</name>
<dbReference type="Pfam" id="PF18120">
    <property type="entry name" value="DUF5597"/>
    <property type="match status" value="1"/>
</dbReference>
<organism evidence="6 7">
    <name type="scientific">Winogradskyella poriferorum</name>
    <dbReference type="NCBI Taxonomy" id="307627"/>
    <lineage>
        <taxon>Bacteria</taxon>
        <taxon>Pseudomonadati</taxon>
        <taxon>Bacteroidota</taxon>
        <taxon>Flavobacteriia</taxon>
        <taxon>Flavobacteriales</taxon>
        <taxon>Flavobacteriaceae</taxon>
        <taxon>Winogradskyella</taxon>
    </lineage>
</organism>
<evidence type="ECO:0000256" key="3">
    <source>
        <dbReference type="SAM" id="SignalP"/>
    </source>
</evidence>
<dbReference type="RefSeq" id="WP_331810579.1">
    <property type="nucleotide sequence ID" value="NZ_JAZHOU010000004.1"/>
</dbReference>
<evidence type="ECO:0000259" key="4">
    <source>
        <dbReference type="Pfam" id="PF02449"/>
    </source>
</evidence>
<keyword evidence="2" id="KW-0326">Glycosidase</keyword>
<evidence type="ECO:0000259" key="5">
    <source>
        <dbReference type="Pfam" id="PF18120"/>
    </source>
</evidence>
<sequence>MNVKLTVFLFFLALACWSQNIPHLSKQGNTTQLIVDQKPFIILGGELGNSTFTSFGNMETVWPKLKSLNLNTVLAPVYWELIEPKEGEFDFELLDKLIQEARHNDLKLVLLWFASWKNSMSSHVPSWVKLDQKRFPRVKDDNGISHEILTPFSEDNLNADLRAFSMLMAHLKEIDEKENTVILVQSENEIGMLPSARDYHPLANEKFNKPVPDELINYLTKNKKNLAPELVSHWKENGYKTQGNWEEIFGKGLHTDEIFMAWYFAEYTNKIVKAGKKEYNLPMFVNAALNAPNKKPGEYPSAGPLPHLLDIWKAAASNIDFYSPDFYNPRFKHWNDLYTRNGNPLFIPEHRFDSTVAAKAIYAIGHYEAIGFSPFSIESNDDVASENLSKMYGLINQLSSIITTNHGRNTIEGVLLDKENPETTFTLGDYEFIVKHSHTLGWESNAKNEVWEPAGAIFIRTGENEFYIAGTGIVATFKNTKLENAKVGILKNTEISKIDDNWKVLRHLNGDQTHQGRHIRIFLGNYTIQKLELYNYD</sequence>
<reference evidence="6 7" key="1">
    <citation type="submission" date="2024-02" db="EMBL/GenBank/DDBJ databases">
        <title>Winogradskyella poriferorum JCM 12885.</title>
        <authorList>
            <person name="Zhang D.-F."/>
            <person name="Fu Z.-Y."/>
        </authorList>
    </citation>
    <scope>NUCLEOTIDE SEQUENCE [LARGE SCALE GENOMIC DNA]</scope>
    <source>
        <strain evidence="6 7">JCM 12885</strain>
    </source>
</reference>
<dbReference type="InterPro" id="IPR013529">
    <property type="entry name" value="Glyco_hydro_42_N"/>
</dbReference>
<keyword evidence="7" id="KW-1185">Reference proteome</keyword>
<comment type="caution">
    <text evidence="6">The sequence shown here is derived from an EMBL/GenBank/DDBJ whole genome shotgun (WGS) entry which is preliminary data.</text>
</comment>
<protein>
    <submittedName>
        <fullName evidence="6">DUF5597 domain-containing protein</fullName>
    </submittedName>
</protein>
<dbReference type="PROSITE" id="PS51257">
    <property type="entry name" value="PROKAR_LIPOPROTEIN"/>
    <property type="match status" value="1"/>
</dbReference>
<gene>
    <name evidence="6" type="ORF">V1468_12585</name>
</gene>
<feature type="domain" description="Glycoside hydrolase family 42 N-terminal" evidence="4">
    <location>
        <begin position="64"/>
        <end position="232"/>
    </location>
</feature>
<feature type="domain" description="DUF5597" evidence="5">
    <location>
        <begin position="388"/>
        <end position="520"/>
    </location>
</feature>
<accession>A0ABU7W7A4</accession>